<protein>
    <submittedName>
        <fullName evidence="1">Uncharacterized protein</fullName>
    </submittedName>
</protein>
<comment type="caution">
    <text evidence="1">The sequence shown here is derived from an EMBL/GenBank/DDBJ whole genome shotgun (WGS) entry which is preliminary data.</text>
</comment>
<organism evidence="1 2">
    <name type="scientific">Trifolium pratense</name>
    <name type="common">Red clover</name>
    <dbReference type="NCBI Taxonomy" id="57577"/>
    <lineage>
        <taxon>Eukaryota</taxon>
        <taxon>Viridiplantae</taxon>
        <taxon>Streptophyta</taxon>
        <taxon>Embryophyta</taxon>
        <taxon>Tracheophyta</taxon>
        <taxon>Spermatophyta</taxon>
        <taxon>Magnoliopsida</taxon>
        <taxon>eudicotyledons</taxon>
        <taxon>Gunneridae</taxon>
        <taxon>Pentapetalae</taxon>
        <taxon>rosids</taxon>
        <taxon>fabids</taxon>
        <taxon>Fabales</taxon>
        <taxon>Fabaceae</taxon>
        <taxon>Papilionoideae</taxon>
        <taxon>50 kb inversion clade</taxon>
        <taxon>NPAAA clade</taxon>
        <taxon>Hologalegina</taxon>
        <taxon>IRL clade</taxon>
        <taxon>Trifolieae</taxon>
        <taxon>Trifolium</taxon>
    </lineage>
</organism>
<accession>A0ACB0ISX1</accession>
<dbReference type="EMBL" id="CASHSV030000002">
    <property type="protein sequence ID" value="CAJ2635115.1"/>
    <property type="molecule type" value="Genomic_DNA"/>
</dbReference>
<name>A0ACB0ISX1_TRIPR</name>
<keyword evidence="2" id="KW-1185">Reference proteome</keyword>
<evidence type="ECO:0000313" key="1">
    <source>
        <dbReference type="EMBL" id="CAJ2635115.1"/>
    </source>
</evidence>
<dbReference type="Proteomes" id="UP001177021">
    <property type="component" value="Unassembled WGS sequence"/>
</dbReference>
<evidence type="ECO:0000313" key="2">
    <source>
        <dbReference type="Proteomes" id="UP001177021"/>
    </source>
</evidence>
<sequence>MTSFSSKFYIVFMLLCLVLLLIISNCDVEARFCGEPSMTYSGKCDIHNSRYCNKHCVNMEFAAYGVCFDNGGLDCFCYIEC</sequence>
<reference evidence="1" key="1">
    <citation type="submission" date="2023-10" db="EMBL/GenBank/DDBJ databases">
        <authorList>
            <person name="Rodriguez Cubillos JULIANA M."/>
            <person name="De Vega J."/>
        </authorList>
    </citation>
    <scope>NUCLEOTIDE SEQUENCE</scope>
</reference>
<gene>
    <name evidence="1" type="ORF">MILVUS5_LOCUS5872</name>
</gene>
<proteinExistence type="predicted"/>